<dbReference type="Proteomes" id="UP000285456">
    <property type="component" value="Unassembled WGS sequence"/>
</dbReference>
<keyword evidence="2" id="KW-1185">Reference proteome</keyword>
<name>A0A417YGK8_9BACI</name>
<reference evidence="1 2" key="1">
    <citation type="journal article" date="2007" name="Int. J. Syst. Evol. Microbiol.">
        <title>Oceanobacillus profundus sp. nov., isolated from a deep-sea sediment core.</title>
        <authorList>
            <person name="Kim Y.G."/>
            <person name="Choi D.H."/>
            <person name="Hyun S."/>
            <person name="Cho B.C."/>
        </authorList>
    </citation>
    <scope>NUCLEOTIDE SEQUENCE [LARGE SCALE GENOMIC DNA]</scope>
    <source>
        <strain evidence="1 2">DSM 18246</strain>
    </source>
</reference>
<accession>A0A417YGK8</accession>
<dbReference type="AlphaFoldDB" id="A0A417YGK8"/>
<dbReference type="EMBL" id="QWEH01000007">
    <property type="protein sequence ID" value="RHW31947.1"/>
    <property type="molecule type" value="Genomic_DNA"/>
</dbReference>
<evidence type="ECO:0000313" key="2">
    <source>
        <dbReference type="Proteomes" id="UP000285456"/>
    </source>
</evidence>
<dbReference type="RefSeq" id="WP_118889505.1">
    <property type="nucleotide sequence ID" value="NZ_PHUT01000007.1"/>
</dbReference>
<comment type="caution">
    <text evidence="1">The sequence shown here is derived from an EMBL/GenBank/DDBJ whole genome shotgun (WGS) entry which is preliminary data.</text>
</comment>
<organism evidence="1 2">
    <name type="scientific">Oceanobacillus profundus</name>
    <dbReference type="NCBI Taxonomy" id="372463"/>
    <lineage>
        <taxon>Bacteria</taxon>
        <taxon>Bacillati</taxon>
        <taxon>Bacillota</taxon>
        <taxon>Bacilli</taxon>
        <taxon>Bacillales</taxon>
        <taxon>Bacillaceae</taxon>
        <taxon>Oceanobacillus</taxon>
    </lineage>
</organism>
<protein>
    <submittedName>
        <fullName evidence="1">Uncharacterized protein</fullName>
    </submittedName>
</protein>
<proteinExistence type="predicted"/>
<evidence type="ECO:0000313" key="1">
    <source>
        <dbReference type="EMBL" id="RHW31947.1"/>
    </source>
</evidence>
<sequence>MLFNKSFRIKTWGEDDNEVIDYLEYNAKSIQTEIIKKVEDKDYNSSCHYIYIYIIKAKSNKRDYNKLKVLGDIHLC</sequence>
<gene>
    <name evidence="1" type="ORF">D1B32_11960</name>
</gene>